<proteinExistence type="inferred from homology"/>
<dbReference type="AlphaFoldDB" id="A0A7I8VT42"/>
<keyword evidence="7 11" id="KW-1133">Transmembrane helix</keyword>
<keyword evidence="5 11" id="KW-0812">Transmembrane</keyword>
<dbReference type="PANTHER" id="PTHR21522:SF32">
    <property type="entry name" value="OTOPETRIN-2"/>
    <property type="match status" value="1"/>
</dbReference>
<evidence type="ECO:0000256" key="7">
    <source>
        <dbReference type="ARBA" id="ARBA00022989"/>
    </source>
</evidence>
<feature type="transmembrane region" description="Helical" evidence="11">
    <location>
        <begin position="180"/>
        <end position="199"/>
    </location>
</feature>
<evidence type="ECO:0000256" key="2">
    <source>
        <dbReference type="ARBA" id="ARBA00006513"/>
    </source>
</evidence>
<evidence type="ECO:0000256" key="1">
    <source>
        <dbReference type="ARBA" id="ARBA00004651"/>
    </source>
</evidence>
<evidence type="ECO:0000256" key="4">
    <source>
        <dbReference type="ARBA" id="ARBA00022475"/>
    </source>
</evidence>
<feature type="transmembrane region" description="Helical" evidence="11">
    <location>
        <begin position="64"/>
        <end position="88"/>
    </location>
</feature>
<gene>
    <name evidence="12" type="ORF">DGYR_LOCUS7203</name>
</gene>
<evidence type="ECO:0000256" key="8">
    <source>
        <dbReference type="ARBA" id="ARBA00023065"/>
    </source>
</evidence>
<keyword evidence="6" id="KW-0375">Hydrogen ion transport</keyword>
<feature type="transmembrane region" description="Helical" evidence="11">
    <location>
        <begin position="246"/>
        <end position="272"/>
    </location>
</feature>
<feature type="transmembrane region" description="Helical" evidence="11">
    <location>
        <begin position="100"/>
        <end position="124"/>
    </location>
</feature>
<organism evidence="12 13">
    <name type="scientific">Dimorphilus gyrociliatus</name>
    <dbReference type="NCBI Taxonomy" id="2664684"/>
    <lineage>
        <taxon>Eukaryota</taxon>
        <taxon>Metazoa</taxon>
        <taxon>Spiralia</taxon>
        <taxon>Lophotrochozoa</taxon>
        <taxon>Annelida</taxon>
        <taxon>Polychaeta</taxon>
        <taxon>Polychaeta incertae sedis</taxon>
        <taxon>Dinophilidae</taxon>
        <taxon>Dimorphilus</taxon>
    </lineage>
</organism>
<dbReference type="OrthoDB" id="6429739at2759"/>
<evidence type="ECO:0000313" key="12">
    <source>
        <dbReference type="EMBL" id="CAD5118893.1"/>
    </source>
</evidence>
<dbReference type="PANTHER" id="PTHR21522">
    <property type="entry name" value="PROTON CHANNEL OTOP"/>
    <property type="match status" value="1"/>
</dbReference>
<comment type="similarity">
    <text evidence="2">Belongs to the otopetrin family.</text>
</comment>
<comment type="caution">
    <text evidence="12">The sequence shown here is derived from an EMBL/GenBank/DDBJ whole genome shotgun (WGS) entry which is preliminary data.</text>
</comment>
<keyword evidence="3" id="KW-0813">Transport</keyword>
<dbReference type="Proteomes" id="UP000549394">
    <property type="component" value="Unassembled WGS sequence"/>
</dbReference>
<evidence type="ECO:0000256" key="9">
    <source>
        <dbReference type="ARBA" id="ARBA00023136"/>
    </source>
</evidence>
<sequence length="359" mass="40476">MASSIVLKDRGIFRRTRSGNYEDEGENHEVTFDSTTENQDIVVGENSREYAMNIPIDNTNDRPILTLICLISFIYGLCLITLGIGFPVVEISTRTWGKNIPVGIFLVYLYVIATIFLVYCHFFIVEPKRVKEPNARIFLKYLIKGDGPSGDPRPARVSINSTTVVHIEHRWNDLHSGTNFYLRLGALGCFIAIYNLWKFSHKISAPTVDDVLLLIGLAGNFILEFVIAGSNSIYIRDNGYSLLPVLSIVSSLLSISQSIFQSLIIPIGLRVVCKNPEDREEKPGRQAITFILLGNVALWASRSFEAKELQMETVSKVIGQTMWLIVLNVSSPLLLFFRFHSSVCFAHIWKHAYQPDNDN</sequence>
<keyword evidence="10" id="KW-0407">Ion channel</keyword>
<feature type="transmembrane region" description="Helical" evidence="11">
    <location>
        <begin position="321"/>
        <end position="339"/>
    </location>
</feature>
<evidence type="ECO:0000256" key="11">
    <source>
        <dbReference type="SAM" id="Phobius"/>
    </source>
</evidence>
<evidence type="ECO:0000256" key="6">
    <source>
        <dbReference type="ARBA" id="ARBA00022781"/>
    </source>
</evidence>
<keyword evidence="9 11" id="KW-0472">Membrane</keyword>
<feature type="transmembrane region" description="Helical" evidence="11">
    <location>
        <begin position="211"/>
        <end position="234"/>
    </location>
</feature>
<dbReference type="InterPro" id="IPR004878">
    <property type="entry name" value="Otopetrin"/>
</dbReference>
<protein>
    <submittedName>
        <fullName evidence="12">DgyrCDS7567</fullName>
    </submittedName>
</protein>
<accession>A0A7I8VT42</accession>
<dbReference type="EMBL" id="CAJFCJ010000009">
    <property type="protein sequence ID" value="CAD5118893.1"/>
    <property type="molecule type" value="Genomic_DNA"/>
</dbReference>
<evidence type="ECO:0000313" key="13">
    <source>
        <dbReference type="Proteomes" id="UP000549394"/>
    </source>
</evidence>
<comment type="subcellular location">
    <subcellularLocation>
        <location evidence="1">Cell membrane</location>
        <topology evidence="1">Multi-pass membrane protein</topology>
    </subcellularLocation>
</comment>
<keyword evidence="8" id="KW-0406">Ion transport</keyword>
<keyword evidence="13" id="KW-1185">Reference proteome</keyword>
<keyword evidence="4" id="KW-1003">Cell membrane</keyword>
<name>A0A7I8VT42_9ANNE</name>
<evidence type="ECO:0000256" key="10">
    <source>
        <dbReference type="ARBA" id="ARBA00023303"/>
    </source>
</evidence>
<evidence type="ECO:0000256" key="3">
    <source>
        <dbReference type="ARBA" id="ARBA00022448"/>
    </source>
</evidence>
<dbReference type="GO" id="GO:0005886">
    <property type="term" value="C:plasma membrane"/>
    <property type="evidence" value="ECO:0007669"/>
    <property type="project" value="UniProtKB-SubCell"/>
</dbReference>
<dbReference type="Pfam" id="PF03189">
    <property type="entry name" value="Otopetrin"/>
    <property type="match status" value="1"/>
</dbReference>
<evidence type="ECO:0000256" key="5">
    <source>
        <dbReference type="ARBA" id="ARBA00022692"/>
    </source>
</evidence>
<dbReference type="GO" id="GO:0015252">
    <property type="term" value="F:proton channel activity"/>
    <property type="evidence" value="ECO:0007669"/>
    <property type="project" value="InterPro"/>
</dbReference>
<reference evidence="12 13" key="1">
    <citation type="submission" date="2020-08" db="EMBL/GenBank/DDBJ databases">
        <authorList>
            <person name="Hejnol A."/>
        </authorList>
    </citation>
    <scope>NUCLEOTIDE SEQUENCE [LARGE SCALE GENOMIC DNA]</scope>
</reference>